<evidence type="ECO:0000259" key="3">
    <source>
        <dbReference type="SMART" id="SM00646"/>
    </source>
</evidence>
<dbReference type="GO" id="GO:0030288">
    <property type="term" value="C:outer membrane-bounded periplasmic space"/>
    <property type="evidence" value="ECO:0007669"/>
    <property type="project" value="TreeGrafter"/>
</dbReference>
<dbReference type="GO" id="GO:0009253">
    <property type="term" value="P:peptidoglycan catabolic process"/>
    <property type="evidence" value="ECO:0007669"/>
    <property type="project" value="InterPro"/>
</dbReference>
<dbReference type="SUPFAM" id="SSF53187">
    <property type="entry name" value="Zn-dependent exopeptidases"/>
    <property type="match status" value="1"/>
</dbReference>
<feature type="domain" description="MurNAc-LAA" evidence="3">
    <location>
        <begin position="301"/>
        <end position="438"/>
    </location>
</feature>
<dbReference type="SMART" id="SM00646">
    <property type="entry name" value="Ami_3"/>
    <property type="match status" value="1"/>
</dbReference>
<dbReference type="KEGG" id="dsc:ABOD76_17245"/>
<dbReference type="PANTHER" id="PTHR30404:SF0">
    <property type="entry name" value="N-ACETYLMURAMOYL-L-ALANINE AMIDASE AMIC"/>
    <property type="match status" value="1"/>
</dbReference>
<dbReference type="EC" id="3.5.1.28" evidence="4"/>
<dbReference type="GO" id="GO:0008745">
    <property type="term" value="F:N-acetylmuramoyl-L-alanine amidase activity"/>
    <property type="evidence" value="ECO:0007669"/>
    <property type="project" value="UniProtKB-EC"/>
</dbReference>
<evidence type="ECO:0000256" key="1">
    <source>
        <dbReference type="ARBA" id="ARBA00022801"/>
    </source>
</evidence>
<feature type="chain" id="PRO_5043840341" evidence="2">
    <location>
        <begin position="23"/>
        <end position="450"/>
    </location>
</feature>
<evidence type="ECO:0000256" key="2">
    <source>
        <dbReference type="SAM" id="SignalP"/>
    </source>
</evidence>
<organism evidence="4">
    <name type="scientific">Deinococcus sonorensis KR-87</name>
    <dbReference type="NCBI Taxonomy" id="694439"/>
    <lineage>
        <taxon>Bacteria</taxon>
        <taxon>Thermotogati</taxon>
        <taxon>Deinococcota</taxon>
        <taxon>Deinococci</taxon>
        <taxon>Deinococcales</taxon>
        <taxon>Deinococcaceae</taxon>
        <taxon>Deinococcus</taxon>
    </lineage>
</organism>
<reference evidence="4" key="1">
    <citation type="submission" date="2024-06" db="EMBL/GenBank/DDBJ databases">
        <title>Draft Genome Sequence of Deinococcus sonorensis Type Strain KR-87, a Biofilm Producing Representative of the Genus Deinococcus.</title>
        <authorList>
            <person name="Boren L.S."/>
            <person name="Grosso R.A."/>
            <person name="Hugenberg-Cox A.N."/>
            <person name="Hill J.T.E."/>
            <person name="Albert C.M."/>
            <person name="Tuohy J.M."/>
        </authorList>
    </citation>
    <scope>NUCLEOTIDE SEQUENCE</scope>
    <source>
        <strain evidence="4">KR-87</strain>
    </source>
</reference>
<dbReference type="Gene3D" id="3.40.630.40">
    <property type="entry name" value="Zn-dependent exopeptidases"/>
    <property type="match status" value="1"/>
</dbReference>
<dbReference type="RefSeq" id="WP_350243204.1">
    <property type="nucleotide sequence ID" value="NZ_CP158299.1"/>
</dbReference>
<accession>A0AAU7UAQ5</accession>
<dbReference type="InterPro" id="IPR002508">
    <property type="entry name" value="MurNAc-LAA_cat"/>
</dbReference>
<dbReference type="Pfam" id="PF01520">
    <property type="entry name" value="Amidase_3"/>
    <property type="match status" value="1"/>
</dbReference>
<name>A0AAU7UAQ5_9DEIO</name>
<keyword evidence="2" id="KW-0732">Signal</keyword>
<evidence type="ECO:0000313" key="4">
    <source>
        <dbReference type="EMBL" id="XBV85167.1"/>
    </source>
</evidence>
<dbReference type="CDD" id="cd02696">
    <property type="entry name" value="MurNAc-LAA"/>
    <property type="match status" value="1"/>
</dbReference>
<sequence length="450" mass="47574">MRRARVLAGALALLLVALGAAGAQLALTQLNLAGQRVQGVLVNGIEYASASTLGNLLSIVQTGGVVRVTGFGHLLLLPIDEDNQRATTDFNTVQLDSERVKARTATVQDGKVLLPLDTLARGLGAEYSQGKFTFPPAKLGSVSSLAGRTSDRIVLDLNRNVQLREELLGGKLRLTLLGTAGSTQTYATRGGFVPRVQVRQSGDNLQVELPLTGQSGYRLYSVVRPEGVRLVLDVGPGISLNVPALINRVRRPVIVLDPASVAGRGGDVTLEVARSAAELLSKAGWQVQLTRSTAQQQNLGSRLLLARQSDVYVSLDLGRFPGASRSGVTLYQHVGRSSTQILNAYRDAGSAPDLSLVRSAVGDPAESRRLSDLLRGELKAGGLPASQRSVSRQVLLGEAPHAALLLELGWPSNDADQARLSSSEQNQKMAQALAHSIATYLAARINGGTS</sequence>
<protein>
    <submittedName>
        <fullName evidence="4">N-acetylmuramoyl-L-alanine amidase</fullName>
        <ecNumber evidence="4">3.5.1.28</ecNumber>
    </submittedName>
</protein>
<feature type="signal peptide" evidence="2">
    <location>
        <begin position="1"/>
        <end position="22"/>
    </location>
</feature>
<dbReference type="InterPro" id="IPR050695">
    <property type="entry name" value="N-acetylmuramoyl_amidase_3"/>
</dbReference>
<gene>
    <name evidence="4" type="ORF">ABOD76_17245</name>
</gene>
<dbReference type="PANTHER" id="PTHR30404">
    <property type="entry name" value="N-ACETYLMURAMOYL-L-ALANINE AMIDASE"/>
    <property type="match status" value="1"/>
</dbReference>
<keyword evidence="1 4" id="KW-0378">Hydrolase</keyword>
<proteinExistence type="predicted"/>
<dbReference type="EMBL" id="CP158299">
    <property type="protein sequence ID" value="XBV85167.1"/>
    <property type="molecule type" value="Genomic_DNA"/>
</dbReference>
<dbReference type="AlphaFoldDB" id="A0AAU7UAQ5"/>